<dbReference type="SMART" id="SM00248">
    <property type="entry name" value="ANK"/>
    <property type="match status" value="4"/>
</dbReference>
<dbReference type="PANTHER" id="PTHR24188">
    <property type="entry name" value="ANKYRIN REPEAT PROTEIN"/>
    <property type="match status" value="1"/>
</dbReference>
<dbReference type="AlphaFoldDB" id="A0A9W8RRW1"/>
<evidence type="ECO:0000256" key="3">
    <source>
        <dbReference type="PROSITE-ProRule" id="PRU00023"/>
    </source>
</evidence>
<keyword evidence="2 3" id="KW-0040">ANK repeat</keyword>
<feature type="compositionally biased region" description="Acidic residues" evidence="4">
    <location>
        <begin position="344"/>
        <end position="378"/>
    </location>
</feature>
<keyword evidence="6" id="KW-1185">Reference proteome</keyword>
<evidence type="ECO:0000256" key="2">
    <source>
        <dbReference type="ARBA" id="ARBA00023043"/>
    </source>
</evidence>
<dbReference type="SUPFAM" id="SSF48403">
    <property type="entry name" value="Ankyrin repeat"/>
    <property type="match status" value="1"/>
</dbReference>
<dbReference type="InterPro" id="IPR002110">
    <property type="entry name" value="Ankyrin_rpt"/>
</dbReference>
<gene>
    <name evidence="5" type="ORF">NW762_010263</name>
</gene>
<comment type="caution">
    <text evidence="5">The sequence shown here is derived from an EMBL/GenBank/DDBJ whole genome shotgun (WGS) entry which is preliminary data.</text>
</comment>
<dbReference type="PRINTS" id="PR01415">
    <property type="entry name" value="ANKYRIN"/>
</dbReference>
<dbReference type="OrthoDB" id="4062651at2759"/>
<feature type="repeat" description="ANK" evidence="3">
    <location>
        <begin position="40"/>
        <end position="72"/>
    </location>
</feature>
<dbReference type="Gene3D" id="1.25.40.20">
    <property type="entry name" value="Ankyrin repeat-containing domain"/>
    <property type="match status" value="2"/>
</dbReference>
<dbReference type="PANTHER" id="PTHR24188:SF29">
    <property type="entry name" value="GH09064P"/>
    <property type="match status" value="1"/>
</dbReference>
<keyword evidence="1" id="KW-0677">Repeat</keyword>
<dbReference type="EMBL" id="JAOQAZ010000023">
    <property type="protein sequence ID" value="KAJ4253866.1"/>
    <property type="molecule type" value="Genomic_DNA"/>
</dbReference>
<accession>A0A9W8RRW1</accession>
<feature type="region of interest" description="Disordered" evidence="4">
    <location>
        <begin position="340"/>
        <end position="378"/>
    </location>
</feature>
<sequence>MLYEYVVNNTDIDIVPLQYLLEPMHPFVDKTPPLSLGPDTKETVLHMACRDGNSVIVDYLLSKFSSKDLLDRAGEGGMTALHHAVFNGHVDVAMRLCQAGANVNARSGFSTMMNRERSTPLDLCFRHTTQSNETLTYKFGLERTNEDVLIGRFHIANFLVRRYTARRADRFLMHRSLALRLSLLAAQEGMTKLLAVVLRTMKTDMIVSSHGSVDYSLILNNLLWLAAPPGHVGATRLLLGLGADAKCRSRKGLSLLHIVSWMGKAEMVYVLAKNGSADVDAQDGEGQSVAWYSARYRDLATIRMVKSLGGLFTVPRHVLGRVFGSLDFPLDLNPQFVVRFTGEPSDDENTEEDSEANEVDNDGGDQVEDESDDCDAKS</sequence>
<evidence type="ECO:0000313" key="6">
    <source>
        <dbReference type="Proteomes" id="UP001152049"/>
    </source>
</evidence>
<dbReference type="PROSITE" id="PS50088">
    <property type="entry name" value="ANK_REPEAT"/>
    <property type="match status" value="2"/>
</dbReference>
<evidence type="ECO:0000256" key="1">
    <source>
        <dbReference type="ARBA" id="ARBA00022737"/>
    </source>
</evidence>
<dbReference type="PROSITE" id="PS50297">
    <property type="entry name" value="ANK_REP_REGION"/>
    <property type="match status" value="1"/>
</dbReference>
<dbReference type="InterPro" id="IPR036770">
    <property type="entry name" value="Ankyrin_rpt-contain_sf"/>
</dbReference>
<feature type="repeat" description="ANK" evidence="3">
    <location>
        <begin position="76"/>
        <end position="108"/>
    </location>
</feature>
<evidence type="ECO:0000313" key="5">
    <source>
        <dbReference type="EMBL" id="KAJ4253866.1"/>
    </source>
</evidence>
<dbReference type="Pfam" id="PF12796">
    <property type="entry name" value="Ank_2"/>
    <property type="match status" value="1"/>
</dbReference>
<protein>
    <recommendedName>
        <fullName evidence="7">Ankyrin repeat protein</fullName>
    </recommendedName>
</protein>
<proteinExistence type="predicted"/>
<evidence type="ECO:0008006" key="7">
    <source>
        <dbReference type="Google" id="ProtNLM"/>
    </source>
</evidence>
<reference evidence="5" key="1">
    <citation type="submission" date="2022-09" db="EMBL/GenBank/DDBJ databases">
        <title>Fusarium specimens isolated from Avocado Roots.</title>
        <authorList>
            <person name="Stajich J."/>
            <person name="Roper C."/>
            <person name="Heimlech-Rivalta G."/>
        </authorList>
    </citation>
    <scope>NUCLEOTIDE SEQUENCE</scope>
    <source>
        <strain evidence="5">CF00136</strain>
    </source>
</reference>
<dbReference type="Proteomes" id="UP001152049">
    <property type="component" value="Unassembled WGS sequence"/>
</dbReference>
<name>A0A9W8RRW1_9HYPO</name>
<organism evidence="5 6">
    <name type="scientific">Fusarium torreyae</name>
    <dbReference type="NCBI Taxonomy" id="1237075"/>
    <lineage>
        <taxon>Eukaryota</taxon>
        <taxon>Fungi</taxon>
        <taxon>Dikarya</taxon>
        <taxon>Ascomycota</taxon>
        <taxon>Pezizomycotina</taxon>
        <taxon>Sordariomycetes</taxon>
        <taxon>Hypocreomycetidae</taxon>
        <taxon>Hypocreales</taxon>
        <taxon>Nectriaceae</taxon>
        <taxon>Fusarium</taxon>
    </lineage>
</organism>
<evidence type="ECO:0000256" key="4">
    <source>
        <dbReference type="SAM" id="MobiDB-lite"/>
    </source>
</evidence>